<evidence type="ECO:0000313" key="2">
    <source>
        <dbReference type="Proteomes" id="UP000255509"/>
    </source>
</evidence>
<sequence length="287" mass="31509">MRFVSEHSLHHCAGEHAQRRGFVPECAPSAGATGEQVAPVSTPRAALRFSRASCAAYSACCRRVIQCGARFFGSASEVLLLSLLVASRRFSSSVSACKLASSCCNCSSPIGRRRWPALVTFPVRDGLIYVFKYLCGDLPVNLSAVSSSRSSARSFALALRKAANCPCDNNIERVKRRSPARSTWRSSPVYPLPYRQRSFRLNTAPALRVGLEIAVRLISARSGSRTRARLRLLPQTPLRPDIPPYRASSNRFATAIPYSGAAFRGTAPGRWRQARWFFPRRSAGNGE</sequence>
<organism evidence="1 2">
    <name type="scientific">Salmonella enterica I</name>
    <dbReference type="NCBI Taxonomy" id="59201"/>
    <lineage>
        <taxon>Bacteria</taxon>
        <taxon>Pseudomonadati</taxon>
        <taxon>Pseudomonadota</taxon>
        <taxon>Gammaproteobacteria</taxon>
        <taxon>Enterobacterales</taxon>
        <taxon>Enterobacteriaceae</taxon>
        <taxon>Salmonella</taxon>
    </lineage>
</organism>
<accession>A0A379WDJ3</accession>
<reference evidence="1 2" key="1">
    <citation type="submission" date="2018-06" db="EMBL/GenBank/DDBJ databases">
        <authorList>
            <consortium name="Pathogen Informatics"/>
            <person name="Doyle S."/>
        </authorList>
    </citation>
    <scope>NUCLEOTIDE SEQUENCE [LARGE SCALE GENOMIC DNA]</scope>
    <source>
        <strain evidence="1 2">NCTC8258</strain>
    </source>
</reference>
<name>A0A379WDJ3_SALET</name>
<evidence type="ECO:0000313" key="1">
    <source>
        <dbReference type="EMBL" id="SUH17367.1"/>
    </source>
</evidence>
<proteinExistence type="predicted"/>
<dbReference type="Proteomes" id="UP000255509">
    <property type="component" value="Unassembled WGS sequence"/>
</dbReference>
<gene>
    <name evidence="1" type="ORF">NCTC8258_05158</name>
</gene>
<dbReference type="AlphaFoldDB" id="A0A379WDJ3"/>
<dbReference type="EMBL" id="UGXS01000004">
    <property type="protein sequence ID" value="SUH17367.1"/>
    <property type="molecule type" value="Genomic_DNA"/>
</dbReference>
<protein>
    <submittedName>
        <fullName evidence="1">Uncharacterized protein</fullName>
    </submittedName>
</protein>